<keyword evidence="4" id="KW-1185">Reference proteome</keyword>
<evidence type="ECO:0000313" key="3">
    <source>
        <dbReference type="EMBL" id="RRD01181.1"/>
    </source>
</evidence>
<reference evidence="3 4" key="1">
    <citation type="submission" date="2018-11" db="EMBL/GenBank/DDBJ databases">
        <title>The draft genome sequence of Amphritea balenae JAMM 1525T.</title>
        <authorList>
            <person name="Fang Z."/>
            <person name="Zhang Y."/>
            <person name="Han X."/>
        </authorList>
    </citation>
    <scope>NUCLEOTIDE SEQUENCE [LARGE SCALE GENOMIC DNA]</scope>
    <source>
        <strain evidence="3 4">JAMM 1525</strain>
    </source>
</reference>
<dbReference type="EMBL" id="RQXV01000001">
    <property type="protein sequence ID" value="RRD01181.1"/>
    <property type="molecule type" value="Genomic_DNA"/>
</dbReference>
<name>A0A3P1SVJ8_9GAMM</name>
<protein>
    <submittedName>
        <fullName evidence="3">Pilus assembly protein</fullName>
    </submittedName>
</protein>
<dbReference type="Proteomes" id="UP000267535">
    <property type="component" value="Unassembled WGS sequence"/>
</dbReference>
<dbReference type="OrthoDB" id="6948598at2"/>
<organism evidence="3 4">
    <name type="scientific">Amphritea balenae</name>
    <dbReference type="NCBI Taxonomy" id="452629"/>
    <lineage>
        <taxon>Bacteria</taxon>
        <taxon>Pseudomonadati</taxon>
        <taxon>Pseudomonadota</taxon>
        <taxon>Gammaproteobacteria</taxon>
        <taxon>Oceanospirillales</taxon>
        <taxon>Oceanospirillaceae</taxon>
        <taxon>Amphritea</taxon>
    </lineage>
</organism>
<feature type="transmembrane region" description="Helical" evidence="1">
    <location>
        <begin position="12"/>
        <end position="33"/>
    </location>
</feature>
<keyword evidence="1" id="KW-1133">Transmembrane helix</keyword>
<proteinExistence type="predicted"/>
<sequence length="156" mass="17353">MNMHIHRQQQTGLVTVEFALIGAFFFLVLFAIIEFGRVLFVWNTLDEVTRRAARLAAVCPMNQTAAVIDRSIFQGNVLSNLDSSNINVEYLTESFGDPLNVLEDVRYVRASVQNYQHQLLIPFIPTSILTAPDFSTTLPSESLGTSPAGSWTVTCL</sequence>
<dbReference type="AlphaFoldDB" id="A0A3P1SVJ8"/>
<keyword evidence="1" id="KW-0812">Transmembrane</keyword>
<dbReference type="RefSeq" id="WP_124924253.1">
    <property type="nucleotide sequence ID" value="NZ_BMOH01000001.1"/>
</dbReference>
<evidence type="ECO:0000259" key="2">
    <source>
        <dbReference type="Pfam" id="PF07811"/>
    </source>
</evidence>
<keyword evidence="1" id="KW-0472">Membrane</keyword>
<gene>
    <name evidence="3" type="ORF">EHS89_01055</name>
</gene>
<dbReference type="Pfam" id="PF07811">
    <property type="entry name" value="TadE"/>
    <property type="match status" value="1"/>
</dbReference>
<feature type="domain" description="TadE-like" evidence="2">
    <location>
        <begin position="12"/>
        <end position="54"/>
    </location>
</feature>
<evidence type="ECO:0000256" key="1">
    <source>
        <dbReference type="SAM" id="Phobius"/>
    </source>
</evidence>
<dbReference type="InterPro" id="IPR012495">
    <property type="entry name" value="TadE-like_dom"/>
</dbReference>
<evidence type="ECO:0000313" key="4">
    <source>
        <dbReference type="Proteomes" id="UP000267535"/>
    </source>
</evidence>
<accession>A0A3P1SVJ8</accession>
<comment type="caution">
    <text evidence="3">The sequence shown here is derived from an EMBL/GenBank/DDBJ whole genome shotgun (WGS) entry which is preliminary data.</text>
</comment>